<dbReference type="EMBL" id="AP026800">
    <property type="protein sequence ID" value="BDR54549.1"/>
    <property type="molecule type" value="Genomic_DNA"/>
</dbReference>
<protein>
    <submittedName>
        <fullName evidence="1">Uncharacterized protein</fullName>
    </submittedName>
</protein>
<gene>
    <name evidence="1" type="ORF">KIMH_06600</name>
</gene>
<sequence length="65" mass="7437">MGLINYEDGKEASTSDNINVNELNFTETVENHLNDLNKAGDKVRLMVILKIFTRNHEFSKTSNRP</sequence>
<name>A0ABN6SFS0_9BIFI</name>
<organism evidence="1 2">
    <name type="scientific">Bombiscardovia apis</name>
    <dbReference type="NCBI Taxonomy" id="2932182"/>
    <lineage>
        <taxon>Bacteria</taxon>
        <taxon>Bacillati</taxon>
        <taxon>Actinomycetota</taxon>
        <taxon>Actinomycetes</taxon>
        <taxon>Bifidobacteriales</taxon>
        <taxon>Bifidobacteriaceae</taxon>
        <taxon>Bombiscardovia</taxon>
    </lineage>
</organism>
<reference evidence="1 2" key="1">
    <citation type="journal article" date="2023" name="Microbiol. Spectr.">
        <title>Symbiosis of Carpenter Bees with Uncharacterized Lactic Acid Bacteria Showing NAD Auxotrophy.</title>
        <authorList>
            <person name="Kawasaki S."/>
            <person name="Ozawa K."/>
            <person name="Mori T."/>
            <person name="Yamamoto A."/>
            <person name="Ito M."/>
            <person name="Ohkuma M."/>
            <person name="Sakamoto M."/>
            <person name="Matsutani M."/>
        </authorList>
    </citation>
    <scope>NUCLEOTIDE SEQUENCE [LARGE SCALE GENOMIC DNA]</scope>
    <source>
        <strain evidence="1 2">KimH</strain>
    </source>
</reference>
<keyword evidence="2" id="KW-1185">Reference proteome</keyword>
<accession>A0ABN6SFS0</accession>
<dbReference type="Proteomes" id="UP001321748">
    <property type="component" value="Chromosome"/>
</dbReference>
<evidence type="ECO:0000313" key="2">
    <source>
        <dbReference type="Proteomes" id="UP001321748"/>
    </source>
</evidence>
<proteinExistence type="predicted"/>
<evidence type="ECO:0000313" key="1">
    <source>
        <dbReference type="EMBL" id="BDR54549.1"/>
    </source>
</evidence>